<dbReference type="InterPro" id="IPR002818">
    <property type="entry name" value="DJ-1/PfpI"/>
</dbReference>
<evidence type="ECO:0000259" key="2">
    <source>
        <dbReference type="Pfam" id="PF01965"/>
    </source>
</evidence>
<feature type="domain" description="DJ-1/PfpI" evidence="2">
    <location>
        <begin position="48"/>
        <end position="227"/>
    </location>
</feature>
<dbReference type="EMBL" id="DTEN01000264">
    <property type="protein sequence ID" value="HGI75352.1"/>
    <property type="molecule type" value="Genomic_DNA"/>
</dbReference>
<accession>A0A7V3YMG5</accession>
<comment type="similarity">
    <text evidence="1">Belongs to the peptidase C56 family.</text>
</comment>
<organism evidence="3">
    <name type="scientific">Candidatus Caldatribacterium californiense</name>
    <dbReference type="NCBI Taxonomy" id="1454726"/>
    <lineage>
        <taxon>Bacteria</taxon>
        <taxon>Pseudomonadati</taxon>
        <taxon>Atribacterota</taxon>
        <taxon>Atribacteria</taxon>
        <taxon>Atribacterales</taxon>
        <taxon>Candidatus Caldatribacteriaceae</taxon>
        <taxon>Candidatus Caldatribacterium</taxon>
    </lineage>
</organism>
<dbReference type="PANTHER" id="PTHR42733">
    <property type="entry name" value="DJ-1 PROTEIN"/>
    <property type="match status" value="1"/>
</dbReference>
<dbReference type="Pfam" id="PF01965">
    <property type="entry name" value="DJ-1_PfpI"/>
    <property type="match status" value="2"/>
</dbReference>
<proteinExistence type="inferred from homology"/>
<dbReference type="AlphaFoldDB" id="A0A7V3YMG5"/>
<evidence type="ECO:0000313" key="3">
    <source>
        <dbReference type="EMBL" id="HGI75352.1"/>
    </source>
</evidence>
<feature type="domain" description="DJ-1/PfpI" evidence="2">
    <location>
        <begin position="248"/>
        <end position="431"/>
    </location>
</feature>
<sequence length="437" mass="48149">MVREVRWMSSFLEVARRTGVSIVERDGVLFWEGFHAGKKKPQGPLVGKRVGLLVASEFSDFQAYYLAEYLSEFGGWPEFLLVDWVTWKFTRPHVKGKGVTGMWDMSVDPIPTISPNRYGFRPLREARPEEYDALVVLGGHSADVMMTENEVIRFLQALYERGALVGAIGDGGLTLISAGLLQGRRATGSKVVSLLLRRMKVFEDAPVVLDGNILTARDTVDTPRFVRWLCRYFDPAFSDERESILRGKRVVIVAGEDFEDVELVVPVLEFLFRGAEVCLGTFQAPVRSRPPLLGLDVVVGNFGVSVPLQEVPRGYYTVAPLGEIAPDDLDLVMVPGAFCPWNCIVAETPLDFLRRVYDAGKIVAGICHAPIALAAAGILEGKKSAGWLACKDAVPIMGGTYSFEWSAVVDGRIVTGRVPDDVPEFMDAMTEALLRSS</sequence>
<dbReference type="InterPro" id="IPR006286">
    <property type="entry name" value="C56_PfpI-like"/>
</dbReference>
<evidence type="ECO:0000256" key="1">
    <source>
        <dbReference type="ARBA" id="ARBA00008542"/>
    </source>
</evidence>
<name>A0A7V3YMG5_9BACT</name>
<dbReference type="InterPro" id="IPR029062">
    <property type="entry name" value="Class_I_gatase-like"/>
</dbReference>
<dbReference type="SUPFAM" id="SSF52317">
    <property type="entry name" value="Class I glutamine amidotransferase-like"/>
    <property type="match status" value="2"/>
</dbReference>
<gene>
    <name evidence="3" type="ORF">ENU96_06735</name>
</gene>
<protein>
    <recommendedName>
        <fullName evidence="2">DJ-1/PfpI domain-containing protein</fullName>
    </recommendedName>
</protein>
<reference evidence="3" key="1">
    <citation type="journal article" date="2020" name="mSystems">
        <title>Genome- and Community-Level Interaction Insights into Carbon Utilization and Element Cycling Functions of Hydrothermarchaeota in Hydrothermal Sediment.</title>
        <authorList>
            <person name="Zhou Z."/>
            <person name="Liu Y."/>
            <person name="Xu W."/>
            <person name="Pan J."/>
            <person name="Luo Z.H."/>
            <person name="Li M."/>
        </authorList>
    </citation>
    <scope>NUCLEOTIDE SEQUENCE [LARGE SCALE GENOMIC DNA]</scope>
    <source>
        <strain evidence="3">SpSt-716</strain>
    </source>
</reference>
<dbReference type="Gene3D" id="3.40.50.880">
    <property type="match status" value="2"/>
</dbReference>
<dbReference type="PANTHER" id="PTHR42733:SF2">
    <property type="entry name" value="DJ-1_THIJ_PFPI FAMILY PROTEIN"/>
    <property type="match status" value="1"/>
</dbReference>
<comment type="caution">
    <text evidence="3">The sequence shown here is derived from an EMBL/GenBank/DDBJ whole genome shotgun (WGS) entry which is preliminary data.</text>
</comment>